<evidence type="ECO:0000313" key="3">
    <source>
        <dbReference type="Proteomes" id="UP001412067"/>
    </source>
</evidence>
<evidence type="ECO:0000313" key="2">
    <source>
        <dbReference type="EMBL" id="KAK8964179.1"/>
    </source>
</evidence>
<comment type="caution">
    <text evidence="2">The sequence shown here is derived from an EMBL/GenBank/DDBJ whole genome shotgun (WGS) entry which is preliminary data.</text>
</comment>
<evidence type="ECO:0000256" key="1">
    <source>
        <dbReference type="SAM" id="MobiDB-lite"/>
    </source>
</evidence>
<protein>
    <submittedName>
        <fullName evidence="2">Uncharacterized protein</fullName>
    </submittedName>
</protein>
<dbReference type="Proteomes" id="UP001412067">
    <property type="component" value="Unassembled WGS sequence"/>
</dbReference>
<gene>
    <name evidence="2" type="ORF">KSP40_PGU009605</name>
</gene>
<sequence length="504" mass="56043">MDGREAEPEADPSVSRSNSLFPAGRTDGRTRGRDSVLEEPNKRAKRVKLRDLEAVIRSEEVIGVGHTINLQSSTVSACDFETENKKVTVRASSRTQSKTVFDSPFQTADSRHGVDLNNPFYPYKKLGQVRAADSSECGSTTGPMDSNESMRKWNEMKQQGFISSFMSIAPIPKPRNRQPRKKKSEETKRKSNFGKDEMANKCTKVAAPSGLLSGLNPGIIKHVRNSKQVNSIIEAMLQNEKQELLHRSLEQCRTGTGGVNLGPSEHAHALEADQLDLSLNKSVDTSFFGSEVQNTESVYNTEFDDDEDALTLKLSSGLISSEHASNAAVVDVPLDQEDPASLSFRAASVASQWLGLIQQDLKGRLAALRRSKKRVKNAIQIELPYLLSRDHAPDQENESMWSQSSLHECPSKGTLDMHMARWKSLFGQMERSLMEEGKHLVSLKFVIWGLLGTRKSAWVLRAHKVWCWKYLLLSLGVVDIKYSFSCSESGICMRAAKQLPTESA</sequence>
<proteinExistence type="predicted"/>
<feature type="compositionally biased region" description="Basic and acidic residues" evidence="1">
    <location>
        <begin position="26"/>
        <end position="42"/>
    </location>
</feature>
<accession>A0ABR2MKH2</accession>
<feature type="region of interest" description="Disordered" evidence="1">
    <location>
        <begin position="1"/>
        <end position="44"/>
    </location>
</feature>
<dbReference type="PANTHER" id="PTHR33924">
    <property type="entry name" value="CATION-TRANSPORTING ATPASE"/>
    <property type="match status" value="1"/>
</dbReference>
<feature type="compositionally biased region" description="Basic and acidic residues" evidence="1">
    <location>
        <begin position="183"/>
        <end position="193"/>
    </location>
</feature>
<name>A0ABR2MKH2_9ASPA</name>
<dbReference type="PANTHER" id="PTHR33924:SF5">
    <property type="entry name" value="CATION-TRANSPORTING ATPASE"/>
    <property type="match status" value="1"/>
</dbReference>
<feature type="region of interest" description="Disordered" evidence="1">
    <location>
        <begin position="169"/>
        <end position="193"/>
    </location>
</feature>
<keyword evidence="3" id="KW-1185">Reference proteome</keyword>
<organism evidence="2 3">
    <name type="scientific">Platanthera guangdongensis</name>
    <dbReference type="NCBI Taxonomy" id="2320717"/>
    <lineage>
        <taxon>Eukaryota</taxon>
        <taxon>Viridiplantae</taxon>
        <taxon>Streptophyta</taxon>
        <taxon>Embryophyta</taxon>
        <taxon>Tracheophyta</taxon>
        <taxon>Spermatophyta</taxon>
        <taxon>Magnoliopsida</taxon>
        <taxon>Liliopsida</taxon>
        <taxon>Asparagales</taxon>
        <taxon>Orchidaceae</taxon>
        <taxon>Orchidoideae</taxon>
        <taxon>Orchideae</taxon>
        <taxon>Orchidinae</taxon>
        <taxon>Platanthera</taxon>
    </lineage>
</organism>
<reference evidence="2 3" key="1">
    <citation type="journal article" date="2022" name="Nat. Plants">
        <title>Genomes of leafy and leafless Platanthera orchids illuminate the evolution of mycoheterotrophy.</title>
        <authorList>
            <person name="Li M.H."/>
            <person name="Liu K.W."/>
            <person name="Li Z."/>
            <person name="Lu H.C."/>
            <person name="Ye Q.L."/>
            <person name="Zhang D."/>
            <person name="Wang J.Y."/>
            <person name="Li Y.F."/>
            <person name="Zhong Z.M."/>
            <person name="Liu X."/>
            <person name="Yu X."/>
            <person name="Liu D.K."/>
            <person name="Tu X.D."/>
            <person name="Liu B."/>
            <person name="Hao Y."/>
            <person name="Liao X.Y."/>
            <person name="Jiang Y.T."/>
            <person name="Sun W.H."/>
            <person name="Chen J."/>
            <person name="Chen Y.Q."/>
            <person name="Ai Y."/>
            <person name="Zhai J.W."/>
            <person name="Wu S.S."/>
            <person name="Zhou Z."/>
            <person name="Hsiao Y.Y."/>
            <person name="Wu W.L."/>
            <person name="Chen Y.Y."/>
            <person name="Lin Y.F."/>
            <person name="Hsu J.L."/>
            <person name="Li C.Y."/>
            <person name="Wang Z.W."/>
            <person name="Zhao X."/>
            <person name="Zhong W.Y."/>
            <person name="Ma X.K."/>
            <person name="Ma L."/>
            <person name="Huang J."/>
            <person name="Chen G.Z."/>
            <person name="Huang M.Z."/>
            <person name="Huang L."/>
            <person name="Peng D.H."/>
            <person name="Luo Y.B."/>
            <person name="Zou S.Q."/>
            <person name="Chen S.P."/>
            <person name="Lan S."/>
            <person name="Tsai W.C."/>
            <person name="Van de Peer Y."/>
            <person name="Liu Z.J."/>
        </authorList>
    </citation>
    <scope>NUCLEOTIDE SEQUENCE [LARGE SCALE GENOMIC DNA]</scope>
    <source>
        <strain evidence="2">Lor288</strain>
    </source>
</reference>
<dbReference type="EMBL" id="JBBWWR010000007">
    <property type="protein sequence ID" value="KAK8964179.1"/>
    <property type="molecule type" value="Genomic_DNA"/>
</dbReference>